<evidence type="ECO:0000313" key="3">
    <source>
        <dbReference type="Proteomes" id="UP000295499"/>
    </source>
</evidence>
<gene>
    <name evidence="2" type="ORF">CLV32_0746</name>
</gene>
<organism evidence="2 3">
    <name type="scientific">Pedobacter duraquae</name>
    <dbReference type="NCBI Taxonomy" id="425511"/>
    <lineage>
        <taxon>Bacteria</taxon>
        <taxon>Pseudomonadati</taxon>
        <taxon>Bacteroidota</taxon>
        <taxon>Sphingobacteriia</taxon>
        <taxon>Sphingobacteriales</taxon>
        <taxon>Sphingobacteriaceae</taxon>
        <taxon>Pedobacter</taxon>
    </lineage>
</organism>
<proteinExistence type="predicted"/>
<comment type="caution">
    <text evidence="2">The sequence shown here is derived from an EMBL/GenBank/DDBJ whole genome shotgun (WGS) entry which is preliminary data.</text>
</comment>
<dbReference type="AlphaFoldDB" id="A0A4R6IQI0"/>
<dbReference type="Pfam" id="PF10677">
    <property type="entry name" value="DUF2490"/>
    <property type="match status" value="1"/>
</dbReference>
<sequence length="234" mass="27340">MRFFSILAALLLIHLAAGAQTQQQSSGWLFLLNNTKIAEKWGAYADMQIRSSDKWENVRNFLFRPGVTYYANSKNEITLGYLLNQTFTHNIGSADNMLTEHRIWEQYVFKHKISTISVAHRFRMEQRFIERNGKDDLFAQRLRYFFRFILPLEQGKQNFDKGVFAALQNELFFNVQSKDQLNGKLFDQNRAYVAGGYRFNKHLDVELGYMNQASKGLISNTSNNILQFAVYTKF</sequence>
<accession>A0A4R6IQI0</accession>
<name>A0A4R6IQI0_9SPHI</name>
<evidence type="ECO:0000313" key="2">
    <source>
        <dbReference type="EMBL" id="TDO24457.1"/>
    </source>
</evidence>
<dbReference type="OrthoDB" id="1118734at2"/>
<dbReference type="EMBL" id="SNWM01000001">
    <property type="protein sequence ID" value="TDO24457.1"/>
    <property type="molecule type" value="Genomic_DNA"/>
</dbReference>
<feature type="chain" id="PRO_5020674774" evidence="1">
    <location>
        <begin position="20"/>
        <end position="234"/>
    </location>
</feature>
<keyword evidence="3" id="KW-1185">Reference proteome</keyword>
<dbReference type="InterPro" id="IPR019619">
    <property type="entry name" value="DUF2490"/>
</dbReference>
<feature type="signal peptide" evidence="1">
    <location>
        <begin position="1"/>
        <end position="19"/>
    </location>
</feature>
<dbReference type="Proteomes" id="UP000295499">
    <property type="component" value="Unassembled WGS sequence"/>
</dbReference>
<reference evidence="2 3" key="1">
    <citation type="submission" date="2019-03" db="EMBL/GenBank/DDBJ databases">
        <title>Genomic Encyclopedia of Archaeal and Bacterial Type Strains, Phase II (KMG-II): from individual species to whole genera.</title>
        <authorList>
            <person name="Goeker M."/>
        </authorList>
    </citation>
    <scope>NUCLEOTIDE SEQUENCE [LARGE SCALE GENOMIC DNA]</scope>
    <source>
        <strain evidence="2 3">DSM 19034</strain>
    </source>
</reference>
<keyword evidence="1" id="KW-0732">Signal</keyword>
<protein>
    <submittedName>
        <fullName evidence="2">Uncharacterized protein DUF2490</fullName>
    </submittedName>
</protein>
<dbReference type="RefSeq" id="WP_133552455.1">
    <property type="nucleotide sequence ID" value="NZ_SNWM01000001.1"/>
</dbReference>
<evidence type="ECO:0000256" key="1">
    <source>
        <dbReference type="SAM" id="SignalP"/>
    </source>
</evidence>